<protein>
    <submittedName>
        <fullName evidence="2">Uncharacterized protein</fullName>
    </submittedName>
</protein>
<sequence>MANVQAVLGKSSLAYLMPVPLAATHQAGSVGLLSAVFHVFLSLRRPGAGVRA</sequence>
<evidence type="ECO:0000313" key="3">
    <source>
        <dbReference type="Proteomes" id="UP001201163"/>
    </source>
</evidence>
<keyword evidence="1" id="KW-0472">Membrane</keyword>
<keyword evidence="1" id="KW-0812">Transmembrane</keyword>
<proteinExistence type="predicted"/>
<keyword evidence="1" id="KW-1133">Transmembrane helix</keyword>
<accession>A0AAD4LGC2</accession>
<dbReference type="Proteomes" id="UP001201163">
    <property type="component" value="Unassembled WGS sequence"/>
</dbReference>
<organism evidence="2 3">
    <name type="scientific">Lactarius akahatsu</name>
    <dbReference type="NCBI Taxonomy" id="416441"/>
    <lineage>
        <taxon>Eukaryota</taxon>
        <taxon>Fungi</taxon>
        <taxon>Dikarya</taxon>
        <taxon>Basidiomycota</taxon>
        <taxon>Agaricomycotina</taxon>
        <taxon>Agaricomycetes</taxon>
        <taxon>Russulales</taxon>
        <taxon>Russulaceae</taxon>
        <taxon>Lactarius</taxon>
    </lineage>
</organism>
<comment type="caution">
    <text evidence="2">The sequence shown here is derived from an EMBL/GenBank/DDBJ whole genome shotgun (WGS) entry which is preliminary data.</text>
</comment>
<keyword evidence="3" id="KW-1185">Reference proteome</keyword>
<evidence type="ECO:0000256" key="1">
    <source>
        <dbReference type="SAM" id="Phobius"/>
    </source>
</evidence>
<gene>
    <name evidence="2" type="ORF">EDB92DRAFT_1880048</name>
</gene>
<dbReference type="AlphaFoldDB" id="A0AAD4LGC2"/>
<evidence type="ECO:0000313" key="2">
    <source>
        <dbReference type="EMBL" id="KAH8986373.1"/>
    </source>
</evidence>
<dbReference type="EMBL" id="JAKELL010000055">
    <property type="protein sequence ID" value="KAH8986373.1"/>
    <property type="molecule type" value="Genomic_DNA"/>
</dbReference>
<name>A0AAD4LGC2_9AGAM</name>
<reference evidence="2" key="1">
    <citation type="submission" date="2022-01" db="EMBL/GenBank/DDBJ databases">
        <title>Comparative genomics reveals a dynamic genome evolution in the ectomycorrhizal milk-cap (Lactarius) mushrooms.</title>
        <authorList>
            <consortium name="DOE Joint Genome Institute"/>
            <person name="Lebreton A."/>
            <person name="Tang N."/>
            <person name="Kuo A."/>
            <person name="LaButti K."/>
            <person name="Drula E."/>
            <person name="Barry K."/>
            <person name="Clum A."/>
            <person name="Lipzen A."/>
            <person name="Mousain D."/>
            <person name="Ng V."/>
            <person name="Wang R."/>
            <person name="Wang X."/>
            <person name="Dai Y."/>
            <person name="Henrissat B."/>
            <person name="Grigoriev I.V."/>
            <person name="Guerin-Laguette A."/>
            <person name="Yu F."/>
            <person name="Martin F.M."/>
        </authorList>
    </citation>
    <scope>NUCLEOTIDE SEQUENCE</scope>
    <source>
        <strain evidence="2">QP</strain>
    </source>
</reference>
<feature type="transmembrane region" description="Helical" evidence="1">
    <location>
        <begin position="20"/>
        <end position="41"/>
    </location>
</feature>